<comment type="caution">
    <text evidence="2">The sequence shown here is derived from an EMBL/GenBank/DDBJ whole genome shotgun (WGS) entry which is preliminary data.</text>
</comment>
<sequence length="62" mass="6666">MISRPGRGSYVGSGGENGRIGRHNSQSRTLMDVSRDFFMATYAAAFKPPLITLVTPIVAIVP</sequence>
<dbReference type="EMBL" id="JAIWYP010000015">
    <property type="protein sequence ID" value="KAH3702968.1"/>
    <property type="molecule type" value="Genomic_DNA"/>
</dbReference>
<evidence type="ECO:0000256" key="1">
    <source>
        <dbReference type="SAM" id="MobiDB-lite"/>
    </source>
</evidence>
<gene>
    <name evidence="2" type="ORF">DPMN_077996</name>
</gene>
<dbReference type="AlphaFoldDB" id="A0A9D3YPS5"/>
<proteinExistence type="predicted"/>
<dbReference type="Proteomes" id="UP000828390">
    <property type="component" value="Unassembled WGS sequence"/>
</dbReference>
<feature type="region of interest" description="Disordered" evidence="1">
    <location>
        <begin position="1"/>
        <end position="26"/>
    </location>
</feature>
<evidence type="ECO:0000313" key="3">
    <source>
        <dbReference type="Proteomes" id="UP000828390"/>
    </source>
</evidence>
<keyword evidence="3" id="KW-1185">Reference proteome</keyword>
<reference evidence="2" key="2">
    <citation type="submission" date="2020-11" db="EMBL/GenBank/DDBJ databases">
        <authorList>
            <person name="McCartney M.A."/>
            <person name="Auch B."/>
            <person name="Kono T."/>
            <person name="Mallez S."/>
            <person name="Becker A."/>
            <person name="Gohl D.M."/>
            <person name="Silverstein K.A.T."/>
            <person name="Koren S."/>
            <person name="Bechman K.B."/>
            <person name="Herman A."/>
            <person name="Abrahante J.E."/>
            <person name="Garbe J."/>
        </authorList>
    </citation>
    <scope>NUCLEOTIDE SEQUENCE</scope>
    <source>
        <strain evidence="2">Duluth1</strain>
        <tissue evidence="2">Whole animal</tissue>
    </source>
</reference>
<feature type="compositionally biased region" description="Gly residues" evidence="1">
    <location>
        <begin position="9"/>
        <end position="18"/>
    </location>
</feature>
<organism evidence="2 3">
    <name type="scientific">Dreissena polymorpha</name>
    <name type="common">Zebra mussel</name>
    <name type="synonym">Mytilus polymorpha</name>
    <dbReference type="NCBI Taxonomy" id="45954"/>
    <lineage>
        <taxon>Eukaryota</taxon>
        <taxon>Metazoa</taxon>
        <taxon>Spiralia</taxon>
        <taxon>Lophotrochozoa</taxon>
        <taxon>Mollusca</taxon>
        <taxon>Bivalvia</taxon>
        <taxon>Autobranchia</taxon>
        <taxon>Heteroconchia</taxon>
        <taxon>Euheterodonta</taxon>
        <taxon>Imparidentia</taxon>
        <taxon>Neoheterodontei</taxon>
        <taxon>Myida</taxon>
        <taxon>Dreissenoidea</taxon>
        <taxon>Dreissenidae</taxon>
        <taxon>Dreissena</taxon>
    </lineage>
</organism>
<accession>A0A9D3YPS5</accession>
<reference evidence="2" key="1">
    <citation type="journal article" date="2019" name="bioRxiv">
        <title>The Genome of the Zebra Mussel, Dreissena polymorpha: A Resource for Invasive Species Research.</title>
        <authorList>
            <person name="McCartney M.A."/>
            <person name="Auch B."/>
            <person name="Kono T."/>
            <person name="Mallez S."/>
            <person name="Zhang Y."/>
            <person name="Obille A."/>
            <person name="Becker A."/>
            <person name="Abrahante J.E."/>
            <person name="Garbe J."/>
            <person name="Badalamenti J.P."/>
            <person name="Herman A."/>
            <person name="Mangelson H."/>
            <person name="Liachko I."/>
            <person name="Sullivan S."/>
            <person name="Sone E.D."/>
            <person name="Koren S."/>
            <person name="Silverstein K.A.T."/>
            <person name="Beckman K.B."/>
            <person name="Gohl D.M."/>
        </authorList>
    </citation>
    <scope>NUCLEOTIDE SEQUENCE</scope>
    <source>
        <strain evidence="2">Duluth1</strain>
        <tissue evidence="2">Whole animal</tissue>
    </source>
</reference>
<name>A0A9D3YPS5_DREPO</name>
<protein>
    <submittedName>
        <fullName evidence="2">Uncharacterized protein</fullName>
    </submittedName>
</protein>
<evidence type="ECO:0000313" key="2">
    <source>
        <dbReference type="EMBL" id="KAH3702968.1"/>
    </source>
</evidence>